<organism evidence="2 3">
    <name type="scientific">Paracidovorax wautersii</name>
    <dbReference type="NCBI Taxonomy" id="1177982"/>
    <lineage>
        <taxon>Bacteria</taxon>
        <taxon>Pseudomonadati</taxon>
        <taxon>Pseudomonadota</taxon>
        <taxon>Betaproteobacteria</taxon>
        <taxon>Burkholderiales</taxon>
        <taxon>Comamonadaceae</taxon>
        <taxon>Paracidovorax</taxon>
    </lineage>
</organism>
<feature type="region of interest" description="Disordered" evidence="1">
    <location>
        <begin position="192"/>
        <end position="217"/>
    </location>
</feature>
<dbReference type="EMBL" id="FONX01000001">
    <property type="protein sequence ID" value="SFE36647.1"/>
    <property type="molecule type" value="Genomic_DNA"/>
</dbReference>
<dbReference type="STRING" id="1177982.SAMN04489711_101418"/>
<accession>A0A1I1ZYS9</accession>
<dbReference type="RefSeq" id="WP_245785067.1">
    <property type="nucleotide sequence ID" value="NZ_FONX01000001.1"/>
</dbReference>
<protein>
    <recommendedName>
        <fullName evidence="4">DUF2867 domain-containing protein</fullName>
    </recommendedName>
</protein>
<gene>
    <name evidence="2" type="ORF">SAMN04489711_101418</name>
</gene>
<name>A0A1I1ZYS9_9BURK</name>
<evidence type="ECO:0000256" key="1">
    <source>
        <dbReference type="SAM" id="MobiDB-lite"/>
    </source>
</evidence>
<sequence length="217" mass="24133">MKGPATSLIDRYLPHYQFVERHALRVQATPAALLDRAADPAVHEDPFIARCIALREAPARLLARCGMQARLPQRPFGLVDFTGLGRSEGEIAFGLAGRFWQADYGLVRFDDPQAFEHASSPQFDGAARLVLNFTARPLQDGSTLLSTETRVHCPDAATQRRFTPYWLLIRPVSGLIRRRILRRLEAAGGASCGAWKQRPAQPRRPRSGCQPHMPASL</sequence>
<dbReference type="Proteomes" id="UP000199119">
    <property type="component" value="Unassembled WGS sequence"/>
</dbReference>
<dbReference type="AlphaFoldDB" id="A0A1I1ZYS9"/>
<evidence type="ECO:0000313" key="3">
    <source>
        <dbReference type="Proteomes" id="UP000199119"/>
    </source>
</evidence>
<evidence type="ECO:0000313" key="2">
    <source>
        <dbReference type="EMBL" id="SFE36647.1"/>
    </source>
</evidence>
<proteinExistence type="predicted"/>
<keyword evidence="3" id="KW-1185">Reference proteome</keyword>
<reference evidence="3" key="1">
    <citation type="submission" date="2016-10" db="EMBL/GenBank/DDBJ databases">
        <authorList>
            <person name="Varghese N."/>
            <person name="Submissions S."/>
        </authorList>
    </citation>
    <scope>NUCLEOTIDE SEQUENCE [LARGE SCALE GENOMIC DNA]</scope>
    <source>
        <strain evidence="3">DSM 27981</strain>
    </source>
</reference>
<evidence type="ECO:0008006" key="4">
    <source>
        <dbReference type="Google" id="ProtNLM"/>
    </source>
</evidence>